<dbReference type="GO" id="GO:0007007">
    <property type="term" value="P:inner mitochondrial membrane organization"/>
    <property type="evidence" value="ECO:0007669"/>
    <property type="project" value="TreeGrafter"/>
</dbReference>
<name>A0A1S4FTP1_AEDAE</name>
<keyword evidence="5" id="KW-0999">Mitochondrion inner membrane</keyword>
<evidence type="ECO:0000256" key="6">
    <source>
        <dbReference type="ARBA" id="ARBA00022989"/>
    </source>
</evidence>
<evidence type="ECO:0000256" key="7">
    <source>
        <dbReference type="ARBA" id="ARBA00023128"/>
    </source>
</evidence>
<dbReference type="GO" id="GO:0005743">
    <property type="term" value="C:mitochondrial inner membrane"/>
    <property type="evidence" value="ECO:0007669"/>
    <property type="project" value="UniProtKB-SubCell"/>
</dbReference>
<dbReference type="PANTHER" id="PTHR15099:SF2">
    <property type="entry name" value="TRANSMEMBRANE PROTEIN 11, MITOCHONDRIAL"/>
    <property type="match status" value="1"/>
</dbReference>
<evidence type="ECO:0000313" key="9">
    <source>
        <dbReference type="EnsemblMetazoa" id="AAEL011606-PA"/>
    </source>
</evidence>
<reference evidence="9 10" key="1">
    <citation type="submission" date="2017-06" db="EMBL/GenBank/DDBJ databases">
        <title>Aedes aegypti genome working group (AGWG) sequencing and assembly.</title>
        <authorList>
            <consortium name="Aedes aegypti Genome Working Group (AGWG)"/>
            <person name="Matthews B.J."/>
        </authorList>
    </citation>
    <scope>NUCLEOTIDE SEQUENCE [LARGE SCALE GENOMIC DNA]</scope>
    <source>
        <strain evidence="9 10">LVP_AGWG</strain>
    </source>
</reference>
<evidence type="ECO:0000256" key="3">
    <source>
        <dbReference type="ARBA" id="ARBA00006060"/>
    </source>
</evidence>
<reference evidence="9" key="2">
    <citation type="submission" date="2020-05" db="UniProtKB">
        <authorList>
            <consortium name="EnsemblMetazoa"/>
        </authorList>
    </citation>
    <scope>IDENTIFICATION</scope>
    <source>
        <strain evidence="9">LVP_AGWG</strain>
    </source>
</reference>
<dbReference type="OrthoDB" id="9970856at2759"/>
<gene>
    <name evidence="9" type="primary">5575065</name>
</gene>
<comment type="function">
    <text evidence="1">Plays a role in mitochondrial morphogenesis.</text>
</comment>
<keyword evidence="7" id="KW-0496">Mitochondrion</keyword>
<comment type="similarity">
    <text evidence="3">Belongs to the TMEM11 family.</text>
</comment>
<keyword evidence="4" id="KW-0812">Transmembrane</keyword>
<dbReference type="Proteomes" id="UP000008820">
    <property type="component" value="Chromosome 2"/>
</dbReference>
<keyword evidence="6" id="KW-1133">Transmembrane helix</keyword>
<sequence>MNQPSQNRVISLGHPHKFQTQVKRTDNWWWPRGWTFRWLPLRYRSHAMSAFDELKRLSPIDELKSPTVHVIREVYEGENAHETFELELDKALYAKADYIIIEPTRLGEETGRWIAVGNCLHKTAFVSGLASVAAGLIWRDRLVFCAPLCAVSVFCTGLYTISWSCDPCVQYQVEKNPKSLSKVPNVNDFSSPIVLVYTSNKCSKYSHRIVTLLAASYCAWRVYQLFK</sequence>
<protein>
    <submittedName>
        <fullName evidence="9">Uncharacterized protein</fullName>
    </submittedName>
</protein>
<evidence type="ECO:0000256" key="1">
    <source>
        <dbReference type="ARBA" id="ARBA00002812"/>
    </source>
</evidence>
<evidence type="ECO:0000313" key="10">
    <source>
        <dbReference type="Proteomes" id="UP000008820"/>
    </source>
</evidence>
<comment type="subcellular location">
    <subcellularLocation>
        <location evidence="2">Mitochondrion inner membrane</location>
        <topology evidence="2">Multi-pass membrane protein</topology>
    </subcellularLocation>
</comment>
<evidence type="ECO:0000256" key="5">
    <source>
        <dbReference type="ARBA" id="ARBA00022792"/>
    </source>
</evidence>
<keyword evidence="10" id="KW-1185">Reference proteome</keyword>
<dbReference type="AlphaFoldDB" id="A0A1S4FTP1"/>
<dbReference type="VEuPathDB" id="VectorBase:AAEL011606"/>
<evidence type="ECO:0000256" key="2">
    <source>
        <dbReference type="ARBA" id="ARBA00004448"/>
    </source>
</evidence>
<dbReference type="FunCoup" id="A0A1S4FTP1">
    <property type="interactions" value="730"/>
</dbReference>
<dbReference type="InterPro" id="IPR026120">
    <property type="entry name" value="TMEM11"/>
</dbReference>
<dbReference type="Pfam" id="PF14972">
    <property type="entry name" value="Mito_morph_reg"/>
    <property type="match status" value="1"/>
</dbReference>
<dbReference type="InParanoid" id="A0A1S4FTP1"/>
<dbReference type="PANTHER" id="PTHR15099">
    <property type="entry name" value="PROTEIN PM1"/>
    <property type="match status" value="1"/>
</dbReference>
<evidence type="ECO:0000256" key="4">
    <source>
        <dbReference type="ARBA" id="ARBA00022692"/>
    </source>
</evidence>
<keyword evidence="8" id="KW-0472">Membrane</keyword>
<accession>A0A1S4FTP1</accession>
<proteinExistence type="inferred from homology"/>
<dbReference type="EnsemblMetazoa" id="AAEL011606-RA">
    <property type="protein sequence ID" value="AAEL011606-PA"/>
    <property type="gene ID" value="AAEL011606"/>
</dbReference>
<organism evidence="9 10">
    <name type="scientific">Aedes aegypti</name>
    <name type="common">Yellowfever mosquito</name>
    <name type="synonym">Culex aegypti</name>
    <dbReference type="NCBI Taxonomy" id="7159"/>
    <lineage>
        <taxon>Eukaryota</taxon>
        <taxon>Metazoa</taxon>
        <taxon>Ecdysozoa</taxon>
        <taxon>Arthropoda</taxon>
        <taxon>Hexapoda</taxon>
        <taxon>Insecta</taxon>
        <taxon>Pterygota</taxon>
        <taxon>Neoptera</taxon>
        <taxon>Endopterygota</taxon>
        <taxon>Diptera</taxon>
        <taxon>Nematocera</taxon>
        <taxon>Culicoidea</taxon>
        <taxon>Culicidae</taxon>
        <taxon>Culicinae</taxon>
        <taxon>Aedini</taxon>
        <taxon>Aedes</taxon>
        <taxon>Stegomyia</taxon>
    </lineage>
</organism>
<evidence type="ECO:0000256" key="8">
    <source>
        <dbReference type="ARBA" id="ARBA00023136"/>
    </source>
</evidence>